<name>A0A4Z2FJ91_9TELE</name>
<reference evidence="2 3" key="1">
    <citation type="submission" date="2019-03" db="EMBL/GenBank/DDBJ databases">
        <title>First draft genome of Liparis tanakae, snailfish: a comprehensive survey of snailfish specific genes.</title>
        <authorList>
            <person name="Kim W."/>
            <person name="Song I."/>
            <person name="Jeong J.-H."/>
            <person name="Kim D."/>
            <person name="Kim S."/>
            <person name="Ryu S."/>
            <person name="Song J.Y."/>
            <person name="Lee S.K."/>
        </authorList>
    </citation>
    <scope>NUCLEOTIDE SEQUENCE [LARGE SCALE GENOMIC DNA]</scope>
    <source>
        <tissue evidence="2">Muscle</tissue>
    </source>
</reference>
<organism evidence="2 3">
    <name type="scientific">Liparis tanakae</name>
    <name type="common">Tanaka's snailfish</name>
    <dbReference type="NCBI Taxonomy" id="230148"/>
    <lineage>
        <taxon>Eukaryota</taxon>
        <taxon>Metazoa</taxon>
        <taxon>Chordata</taxon>
        <taxon>Craniata</taxon>
        <taxon>Vertebrata</taxon>
        <taxon>Euteleostomi</taxon>
        <taxon>Actinopterygii</taxon>
        <taxon>Neopterygii</taxon>
        <taxon>Teleostei</taxon>
        <taxon>Neoteleostei</taxon>
        <taxon>Acanthomorphata</taxon>
        <taxon>Eupercaria</taxon>
        <taxon>Perciformes</taxon>
        <taxon>Cottioidei</taxon>
        <taxon>Cottales</taxon>
        <taxon>Liparidae</taxon>
        <taxon>Liparis</taxon>
    </lineage>
</organism>
<evidence type="ECO:0000256" key="1">
    <source>
        <dbReference type="SAM" id="MobiDB-lite"/>
    </source>
</evidence>
<evidence type="ECO:0000313" key="2">
    <source>
        <dbReference type="EMBL" id="TNN41258.1"/>
    </source>
</evidence>
<proteinExistence type="predicted"/>
<dbReference type="Proteomes" id="UP000314294">
    <property type="component" value="Unassembled WGS sequence"/>
</dbReference>
<protein>
    <submittedName>
        <fullName evidence="2">Uncharacterized protein</fullName>
    </submittedName>
</protein>
<gene>
    <name evidence="2" type="ORF">EYF80_048566</name>
</gene>
<dbReference type="AlphaFoldDB" id="A0A4Z2FJ91"/>
<comment type="caution">
    <text evidence="2">The sequence shown here is derived from an EMBL/GenBank/DDBJ whole genome shotgun (WGS) entry which is preliminary data.</text>
</comment>
<feature type="region of interest" description="Disordered" evidence="1">
    <location>
        <begin position="1"/>
        <end position="79"/>
    </location>
</feature>
<accession>A0A4Z2FJ91</accession>
<sequence length="79" mass="8676">MAHRGERRAADQMFNSAEPSSSTRGSRRGPKPPSSEEAEGRTLVLCRMKTTTEKTNTVPAFNLDDGSADQTHFCPHLSQ</sequence>
<dbReference type="EMBL" id="SRLO01001122">
    <property type="protein sequence ID" value="TNN41258.1"/>
    <property type="molecule type" value="Genomic_DNA"/>
</dbReference>
<evidence type="ECO:0000313" key="3">
    <source>
        <dbReference type="Proteomes" id="UP000314294"/>
    </source>
</evidence>
<keyword evidence="3" id="KW-1185">Reference proteome</keyword>